<dbReference type="InterPro" id="IPR014729">
    <property type="entry name" value="Rossmann-like_a/b/a_fold"/>
</dbReference>
<comment type="similarity">
    <text evidence="1">Belongs to the universal stress protein A family.</text>
</comment>
<dbReference type="Pfam" id="PF00582">
    <property type="entry name" value="Usp"/>
    <property type="match status" value="2"/>
</dbReference>
<dbReference type="PANTHER" id="PTHR46268:SF6">
    <property type="entry name" value="UNIVERSAL STRESS PROTEIN UP12"/>
    <property type="match status" value="1"/>
</dbReference>
<dbReference type="OrthoDB" id="3404132at2"/>
<dbReference type="Gene3D" id="3.40.50.620">
    <property type="entry name" value="HUPs"/>
    <property type="match status" value="2"/>
</dbReference>
<accession>A0A327ZKY9</accession>
<gene>
    <name evidence="3" type="ORF">B0I29_102511</name>
</gene>
<evidence type="ECO:0000256" key="1">
    <source>
        <dbReference type="ARBA" id="ARBA00008791"/>
    </source>
</evidence>
<dbReference type="Proteomes" id="UP000249341">
    <property type="component" value="Unassembled WGS sequence"/>
</dbReference>
<evidence type="ECO:0000313" key="4">
    <source>
        <dbReference type="Proteomes" id="UP000249341"/>
    </source>
</evidence>
<proteinExistence type="inferred from homology"/>
<dbReference type="SUPFAM" id="SSF52402">
    <property type="entry name" value="Adenine nucleotide alpha hydrolases-like"/>
    <property type="match status" value="2"/>
</dbReference>
<protein>
    <submittedName>
        <fullName evidence="3">Universal stress protein family protein</fullName>
    </submittedName>
</protein>
<feature type="domain" description="UspA" evidence="2">
    <location>
        <begin position="183"/>
        <end position="246"/>
    </location>
</feature>
<evidence type="ECO:0000259" key="2">
    <source>
        <dbReference type="Pfam" id="PF00582"/>
    </source>
</evidence>
<organism evidence="3 4">
    <name type="scientific">Actinoplanes lutulentus</name>
    <dbReference type="NCBI Taxonomy" id="1287878"/>
    <lineage>
        <taxon>Bacteria</taxon>
        <taxon>Bacillati</taxon>
        <taxon>Actinomycetota</taxon>
        <taxon>Actinomycetes</taxon>
        <taxon>Micromonosporales</taxon>
        <taxon>Micromonosporaceae</taxon>
        <taxon>Actinoplanes</taxon>
    </lineage>
</organism>
<evidence type="ECO:0000313" key="3">
    <source>
        <dbReference type="EMBL" id="RAK42686.1"/>
    </source>
</evidence>
<reference evidence="3 4" key="1">
    <citation type="submission" date="2018-06" db="EMBL/GenBank/DDBJ databases">
        <title>Genomic Encyclopedia of Type Strains, Phase III (KMG-III): the genomes of soil and plant-associated and newly described type strains.</title>
        <authorList>
            <person name="Whitman W."/>
        </authorList>
    </citation>
    <scope>NUCLEOTIDE SEQUENCE [LARGE SCALE GENOMIC DNA]</scope>
    <source>
        <strain evidence="3 4">CGMCC 4.7090</strain>
    </source>
</reference>
<keyword evidence="4" id="KW-1185">Reference proteome</keyword>
<feature type="domain" description="UspA" evidence="2">
    <location>
        <begin position="1"/>
        <end position="129"/>
    </location>
</feature>
<dbReference type="RefSeq" id="WP_111647818.1">
    <property type="nucleotide sequence ID" value="NZ_JACHWI010000003.1"/>
</dbReference>
<name>A0A327ZKY9_9ACTN</name>
<comment type="caution">
    <text evidence="3">The sequence shown here is derived from an EMBL/GenBank/DDBJ whole genome shotgun (WGS) entry which is preliminary data.</text>
</comment>
<sequence>MRDPVVVGTDGTAASRAAVRLAAREALSRACALQVVHAFTWPDQGTDYASARGAASRMLDEAVATVQRSTPGVDARGQLRDGPPARVLIGLSRSAALVVVGGDGLARLGSGSLVRTLVPESWCPVILARGPRPPVGPVLAAVDDSEFSALGLRFATEEAALRGSKLYAVHVIATYGPAARAAADRLLASVPESGRRILVGPPAATLVRLSRRAGLVVLGARGAGGARRLGSVAREVLRRGASPVVFAHAAVRPVH</sequence>
<dbReference type="AlphaFoldDB" id="A0A327ZKY9"/>
<dbReference type="InterPro" id="IPR006016">
    <property type="entry name" value="UspA"/>
</dbReference>
<dbReference type="PANTHER" id="PTHR46268">
    <property type="entry name" value="STRESS RESPONSE PROTEIN NHAX"/>
    <property type="match status" value="1"/>
</dbReference>
<dbReference type="EMBL" id="QLMJ01000002">
    <property type="protein sequence ID" value="RAK42686.1"/>
    <property type="molecule type" value="Genomic_DNA"/>
</dbReference>